<dbReference type="EMBL" id="CAJNBH010000029">
    <property type="protein sequence ID" value="CAE6839198.1"/>
    <property type="molecule type" value="Genomic_DNA"/>
</dbReference>
<keyword evidence="6" id="KW-0479">Metal-binding</keyword>
<keyword evidence="9" id="KW-0408">Iron</keyword>
<feature type="transmembrane region" description="Helical" evidence="11">
    <location>
        <begin position="31"/>
        <end position="50"/>
    </location>
</feature>
<dbReference type="PANTHER" id="PTHR15422">
    <property type="entry name" value="OS05G0565100 PROTEIN"/>
    <property type="match status" value="1"/>
</dbReference>
<evidence type="ECO:0000256" key="9">
    <source>
        <dbReference type="ARBA" id="ARBA00023004"/>
    </source>
</evidence>
<proteinExistence type="predicted"/>
<evidence type="ECO:0000313" key="13">
    <source>
        <dbReference type="EMBL" id="CAE6839198.1"/>
    </source>
</evidence>
<dbReference type="InterPro" id="IPR006593">
    <property type="entry name" value="Cyt_b561/ferric_Rdtase_TM"/>
</dbReference>
<evidence type="ECO:0000256" key="6">
    <source>
        <dbReference type="ARBA" id="ARBA00022723"/>
    </source>
</evidence>
<reference evidence="13 14" key="1">
    <citation type="submission" date="2021-02" db="EMBL/GenBank/DDBJ databases">
        <authorList>
            <person name="Vanwijnsberghe S."/>
        </authorList>
    </citation>
    <scope>NUCLEOTIDE SEQUENCE [LARGE SCALE GENOMIC DNA]</scope>
    <source>
        <strain evidence="13 14">R-69776</strain>
    </source>
</reference>
<feature type="transmembrane region" description="Helical" evidence="11">
    <location>
        <begin position="189"/>
        <end position="206"/>
    </location>
</feature>
<keyword evidence="14" id="KW-1185">Reference proteome</keyword>
<evidence type="ECO:0000256" key="11">
    <source>
        <dbReference type="SAM" id="Phobius"/>
    </source>
</evidence>
<keyword evidence="8 11" id="KW-1133">Transmembrane helix</keyword>
<evidence type="ECO:0000256" key="8">
    <source>
        <dbReference type="ARBA" id="ARBA00022989"/>
    </source>
</evidence>
<comment type="caution">
    <text evidence="13">The sequence shown here is derived from an EMBL/GenBank/DDBJ whole genome shotgun (WGS) entry which is preliminary data.</text>
</comment>
<keyword evidence="7" id="KW-0249">Electron transport</keyword>
<organism evidence="13 14">
    <name type="scientific">Paraburkholderia nemoris</name>
    <dbReference type="NCBI Taxonomy" id="2793076"/>
    <lineage>
        <taxon>Bacteria</taxon>
        <taxon>Pseudomonadati</taxon>
        <taxon>Pseudomonadota</taxon>
        <taxon>Betaproteobacteria</taxon>
        <taxon>Burkholderiales</taxon>
        <taxon>Burkholderiaceae</taxon>
        <taxon>Paraburkholderia</taxon>
    </lineage>
</organism>
<comment type="subcellular location">
    <subcellularLocation>
        <location evidence="2">Membrane</location>
        <topology evidence="2">Multi-pass membrane protein</topology>
    </subcellularLocation>
</comment>
<dbReference type="CDD" id="cd08760">
    <property type="entry name" value="Cyt_b561_FRRS1_like"/>
    <property type="match status" value="1"/>
</dbReference>
<dbReference type="PROSITE" id="PS50939">
    <property type="entry name" value="CYTOCHROME_B561"/>
    <property type="match status" value="1"/>
</dbReference>
<dbReference type="PANTHER" id="PTHR15422:SF24">
    <property type="entry name" value="DOMON RELATED DOMAIN-CONTAINING PROTEIN"/>
    <property type="match status" value="1"/>
</dbReference>
<feature type="transmembrane region" description="Helical" evidence="11">
    <location>
        <begin position="164"/>
        <end position="183"/>
    </location>
</feature>
<evidence type="ECO:0000313" key="14">
    <source>
        <dbReference type="Proteomes" id="UP000673821"/>
    </source>
</evidence>
<evidence type="ECO:0000256" key="4">
    <source>
        <dbReference type="ARBA" id="ARBA00022617"/>
    </source>
</evidence>
<keyword evidence="4" id="KW-0349">Heme</keyword>
<accession>A0ABM8SX16</accession>
<dbReference type="Proteomes" id="UP000673821">
    <property type="component" value="Unassembled WGS sequence"/>
</dbReference>
<gene>
    <name evidence="13" type="ORF">R69776_06957</name>
</gene>
<dbReference type="InterPro" id="IPR045150">
    <property type="entry name" value="CYB561D1/2"/>
</dbReference>
<name>A0ABM8SX16_9BURK</name>
<protein>
    <recommendedName>
        <fullName evidence="12">Cytochrome b561 domain-containing protein</fullName>
    </recommendedName>
</protein>
<evidence type="ECO:0000256" key="5">
    <source>
        <dbReference type="ARBA" id="ARBA00022692"/>
    </source>
</evidence>
<keyword evidence="10 11" id="KW-0472">Membrane</keyword>
<keyword evidence="5 11" id="KW-0812">Transmembrane</keyword>
<evidence type="ECO:0000259" key="12">
    <source>
        <dbReference type="PROSITE" id="PS50939"/>
    </source>
</evidence>
<evidence type="ECO:0000256" key="2">
    <source>
        <dbReference type="ARBA" id="ARBA00004141"/>
    </source>
</evidence>
<dbReference type="SMART" id="SM00665">
    <property type="entry name" value="B561"/>
    <property type="match status" value="1"/>
</dbReference>
<evidence type="ECO:0000256" key="7">
    <source>
        <dbReference type="ARBA" id="ARBA00022982"/>
    </source>
</evidence>
<evidence type="ECO:0000256" key="10">
    <source>
        <dbReference type="ARBA" id="ARBA00023136"/>
    </source>
</evidence>
<sequence>MLQSVFTWLLTPLSGANEHHVATWAAWHGRLMVISWAVLLPAGVLAARYFKVLPHQSWPAELDNKTWWRAHQTLQWGGVLLMTAGLALAWCNASDASSLARAHGTLGWCIGAAGWLQIAGGLARGTKGGPGDQRCKNDCTSGSLRGDHYDMTSRRVAFELVHKVLGTGAILAALFAIATGLRVADAPRWMAVVLASWFCLLGALAVRWQGQGRCIDTYQAIWGPDVAHPGNQKQPIGYGIQRHTASTWKRRWRTHRHD</sequence>
<keyword evidence="3" id="KW-0813">Transport</keyword>
<dbReference type="Gene3D" id="1.20.120.1770">
    <property type="match status" value="1"/>
</dbReference>
<evidence type="ECO:0000256" key="1">
    <source>
        <dbReference type="ARBA" id="ARBA00001970"/>
    </source>
</evidence>
<feature type="domain" description="Cytochrome b561" evidence="12">
    <location>
        <begin position="1"/>
        <end position="218"/>
    </location>
</feature>
<comment type="cofactor">
    <cofactor evidence="1">
        <name>heme b</name>
        <dbReference type="ChEBI" id="CHEBI:60344"/>
    </cofactor>
</comment>
<evidence type="ECO:0000256" key="3">
    <source>
        <dbReference type="ARBA" id="ARBA00022448"/>
    </source>
</evidence>